<dbReference type="GO" id="GO:0008270">
    <property type="term" value="F:zinc ion binding"/>
    <property type="evidence" value="ECO:0007669"/>
    <property type="project" value="UniProtKB-UniRule"/>
</dbReference>
<evidence type="ECO:0000256" key="2">
    <source>
        <dbReference type="ARBA" id="ARBA00022694"/>
    </source>
</evidence>
<sequence length="164" mass="18064">MTFRASRQPLLNGNKDHYWMQQAYGQARLAYVSGEVPVGAVLVSAGGELLGSGYNRVISTNDPSAHAEIVALRQAANHIENYRLNNTTLYVTLEPCCMCAAAAVHARIERLVFAARDYKAGAAGTMLNIPALKCLNHRIQIDEGVLQQECADLLSQFFKEKRIK</sequence>
<dbReference type="SUPFAM" id="SSF53927">
    <property type="entry name" value="Cytidine deaminase-like"/>
    <property type="match status" value="1"/>
</dbReference>
<comment type="cofactor">
    <cofactor evidence="7">
        <name>Zn(2+)</name>
        <dbReference type="ChEBI" id="CHEBI:29105"/>
    </cofactor>
    <text evidence="7">Binds 1 zinc ion per subunit.</text>
</comment>
<dbReference type="InterPro" id="IPR002125">
    <property type="entry name" value="CMP_dCMP_dom"/>
</dbReference>
<evidence type="ECO:0000256" key="7">
    <source>
        <dbReference type="HAMAP-Rule" id="MF_00972"/>
    </source>
</evidence>
<reference evidence="10 12" key="2">
    <citation type="submission" date="2018-06" db="EMBL/GenBank/DDBJ databases">
        <authorList>
            <consortium name="Pathogen Informatics"/>
            <person name="Doyle S."/>
        </authorList>
    </citation>
    <scope>NUCLEOTIDE SEQUENCE [LARGE SCALE GENOMIC DNA]</scope>
    <source>
        <strain evidence="10 12">NCTC12437</strain>
    </source>
</reference>
<keyword evidence="4 7" id="KW-0378">Hydrolase</keyword>
<dbReference type="RefSeq" id="WP_058524548.1">
    <property type="nucleotide sequence ID" value="NZ_CAAAHV010000003.1"/>
</dbReference>
<keyword evidence="3 7" id="KW-0479">Metal-binding</keyword>
<dbReference type="Pfam" id="PF14437">
    <property type="entry name" value="MafB19-deam"/>
    <property type="match status" value="1"/>
</dbReference>
<evidence type="ECO:0000313" key="12">
    <source>
        <dbReference type="Proteomes" id="UP000255066"/>
    </source>
</evidence>
<feature type="binding site" evidence="7">
    <location>
        <position position="99"/>
    </location>
    <ligand>
        <name>Zn(2+)</name>
        <dbReference type="ChEBI" id="CHEBI:29105"/>
        <note>catalytic</note>
    </ligand>
</feature>
<dbReference type="Proteomes" id="UP000255066">
    <property type="component" value="Unassembled WGS sequence"/>
</dbReference>
<keyword evidence="11" id="KW-1185">Reference proteome</keyword>
<dbReference type="GO" id="GO:0052717">
    <property type="term" value="F:tRNA-specific adenosine-34 deaminase activity"/>
    <property type="evidence" value="ECO:0007669"/>
    <property type="project" value="UniProtKB-UniRule"/>
</dbReference>
<dbReference type="STRING" id="28083.Lbir_2550"/>
<dbReference type="GO" id="GO:0002100">
    <property type="term" value="P:tRNA wobble adenosine to inosine editing"/>
    <property type="evidence" value="ECO:0007669"/>
    <property type="project" value="UniProtKB-UniRule"/>
</dbReference>
<keyword evidence="2 7" id="KW-0819">tRNA processing</keyword>
<dbReference type="PANTHER" id="PTHR11079">
    <property type="entry name" value="CYTOSINE DEAMINASE FAMILY MEMBER"/>
    <property type="match status" value="1"/>
</dbReference>
<feature type="domain" description="CMP/dCMP-type deaminase" evidence="8">
    <location>
        <begin position="14"/>
        <end position="127"/>
    </location>
</feature>
<feature type="binding site" evidence="7">
    <location>
        <position position="96"/>
    </location>
    <ligand>
        <name>Zn(2+)</name>
        <dbReference type="ChEBI" id="CHEBI:29105"/>
        <note>catalytic</note>
    </ligand>
</feature>
<dbReference type="InterPro" id="IPR028883">
    <property type="entry name" value="tRNA_aden_deaminase"/>
</dbReference>
<evidence type="ECO:0000313" key="10">
    <source>
        <dbReference type="EMBL" id="STX31343.1"/>
    </source>
</evidence>
<gene>
    <name evidence="7 10" type="primary">tadA</name>
    <name evidence="9" type="ORF">Lbir_2550</name>
    <name evidence="10" type="ORF">NCTC12437_01115</name>
</gene>
<dbReference type="EC" id="3.5.4.33" evidence="7"/>
<dbReference type="CDD" id="cd01285">
    <property type="entry name" value="nucleoside_deaminase"/>
    <property type="match status" value="1"/>
</dbReference>
<dbReference type="FunFam" id="3.40.140.10:FF:000005">
    <property type="entry name" value="tRNA-specific adenosine deaminase"/>
    <property type="match status" value="1"/>
</dbReference>
<evidence type="ECO:0000256" key="6">
    <source>
        <dbReference type="ARBA" id="ARBA00048045"/>
    </source>
</evidence>
<dbReference type="InterPro" id="IPR058535">
    <property type="entry name" value="MafB19-deam"/>
</dbReference>
<dbReference type="AlphaFoldDB" id="A0A378I8I2"/>
<dbReference type="HAMAP" id="MF_00972">
    <property type="entry name" value="tRNA_aden_deaminase"/>
    <property type="match status" value="1"/>
</dbReference>
<comment type="similarity">
    <text evidence="7">Belongs to the cytidine and deoxycytidylate deaminase family.</text>
</comment>
<dbReference type="EMBL" id="LNXT01000048">
    <property type="protein sequence ID" value="KTC67948.1"/>
    <property type="molecule type" value="Genomic_DNA"/>
</dbReference>
<keyword evidence="5 7" id="KW-0862">Zinc</keyword>
<name>A0A378I8I2_9GAMM</name>
<evidence type="ECO:0000313" key="9">
    <source>
        <dbReference type="EMBL" id="KTC67948.1"/>
    </source>
</evidence>
<dbReference type="Gene3D" id="3.40.140.10">
    <property type="entry name" value="Cytidine Deaminase, domain 2"/>
    <property type="match status" value="1"/>
</dbReference>
<organism evidence="10 12">
    <name type="scientific">Legionella birminghamensis</name>
    <dbReference type="NCBI Taxonomy" id="28083"/>
    <lineage>
        <taxon>Bacteria</taxon>
        <taxon>Pseudomonadati</taxon>
        <taxon>Pseudomonadota</taxon>
        <taxon>Gammaproteobacteria</taxon>
        <taxon>Legionellales</taxon>
        <taxon>Legionellaceae</taxon>
        <taxon>Legionella</taxon>
    </lineage>
</organism>
<evidence type="ECO:0000259" key="8">
    <source>
        <dbReference type="PROSITE" id="PS51747"/>
    </source>
</evidence>
<feature type="binding site" evidence="7">
    <location>
        <position position="66"/>
    </location>
    <ligand>
        <name>Zn(2+)</name>
        <dbReference type="ChEBI" id="CHEBI:29105"/>
        <note>catalytic</note>
    </ligand>
</feature>
<evidence type="ECO:0000256" key="3">
    <source>
        <dbReference type="ARBA" id="ARBA00022723"/>
    </source>
</evidence>
<proteinExistence type="inferred from homology"/>
<evidence type="ECO:0000256" key="5">
    <source>
        <dbReference type="ARBA" id="ARBA00022833"/>
    </source>
</evidence>
<protein>
    <recommendedName>
        <fullName evidence="7">tRNA-specific adenosine deaminase</fullName>
        <ecNumber evidence="7">3.5.4.33</ecNumber>
    </recommendedName>
</protein>
<evidence type="ECO:0000256" key="1">
    <source>
        <dbReference type="ARBA" id="ARBA00011738"/>
    </source>
</evidence>
<comment type="function">
    <text evidence="7">Catalyzes the deamination of adenosine to inosine at the wobble position 34 of tRNA(Arg2).</text>
</comment>
<evidence type="ECO:0000256" key="4">
    <source>
        <dbReference type="ARBA" id="ARBA00022801"/>
    </source>
</evidence>
<dbReference type="NCBIfam" id="NF008113">
    <property type="entry name" value="PRK10860.1"/>
    <property type="match status" value="1"/>
</dbReference>
<evidence type="ECO:0000313" key="11">
    <source>
        <dbReference type="Proteomes" id="UP000054735"/>
    </source>
</evidence>
<dbReference type="Proteomes" id="UP000054735">
    <property type="component" value="Unassembled WGS sequence"/>
</dbReference>
<comment type="subunit">
    <text evidence="1 7">Homodimer.</text>
</comment>
<dbReference type="InterPro" id="IPR016193">
    <property type="entry name" value="Cytidine_deaminase-like"/>
</dbReference>
<dbReference type="PANTHER" id="PTHR11079:SF202">
    <property type="entry name" value="TRNA-SPECIFIC ADENOSINE DEAMINASE"/>
    <property type="match status" value="1"/>
</dbReference>
<reference evidence="9 11" key="1">
    <citation type="submission" date="2015-11" db="EMBL/GenBank/DDBJ databases">
        <title>Genomic analysis of 38 Legionella species identifies large and diverse effector repertoires.</title>
        <authorList>
            <person name="Burstein D."/>
            <person name="Amaro F."/>
            <person name="Zusman T."/>
            <person name="Lifshitz Z."/>
            <person name="Cohen O."/>
            <person name="Gilbert J.A."/>
            <person name="Pupko T."/>
            <person name="Shuman H.A."/>
            <person name="Segal G."/>
        </authorList>
    </citation>
    <scope>NUCLEOTIDE SEQUENCE [LARGE SCALE GENOMIC DNA]</scope>
    <source>
        <strain evidence="9 11">CDC#1407-AL-14</strain>
    </source>
</reference>
<accession>A0A378I8I2</accession>
<feature type="active site" description="Proton donor" evidence="7">
    <location>
        <position position="68"/>
    </location>
</feature>
<dbReference type="EMBL" id="UGNW01000001">
    <property type="protein sequence ID" value="STX31343.1"/>
    <property type="molecule type" value="Genomic_DNA"/>
</dbReference>
<comment type="catalytic activity">
    <reaction evidence="6 7">
        <text>adenosine(34) in tRNA + H2O + H(+) = inosine(34) in tRNA + NH4(+)</text>
        <dbReference type="Rhea" id="RHEA:43168"/>
        <dbReference type="Rhea" id="RHEA-COMP:10373"/>
        <dbReference type="Rhea" id="RHEA-COMP:10374"/>
        <dbReference type="ChEBI" id="CHEBI:15377"/>
        <dbReference type="ChEBI" id="CHEBI:15378"/>
        <dbReference type="ChEBI" id="CHEBI:28938"/>
        <dbReference type="ChEBI" id="CHEBI:74411"/>
        <dbReference type="ChEBI" id="CHEBI:82852"/>
        <dbReference type="EC" id="3.5.4.33"/>
    </reaction>
</comment>
<dbReference type="PROSITE" id="PS51747">
    <property type="entry name" value="CYT_DCMP_DEAMINASES_2"/>
    <property type="match status" value="1"/>
</dbReference>